<proteinExistence type="predicted"/>
<dbReference type="GO" id="GO:0008237">
    <property type="term" value="F:metallopeptidase activity"/>
    <property type="evidence" value="ECO:0007669"/>
    <property type="project" value="UniProtKB-KW"/>
</dbReference>
<evidence type="ECO:0000256" key="1">
    <source>
        <dbReference type="ARBA" id="ARBA00001947"/>
    </source>
</evidence>
<evidence type="ECO:0000256" key="2">
    <source>
        <dbReference type="ARBA" id="ARBA00022670"/>
    </source>
</evidence>
<reference evidence="8 9" key="1">
    <citation type="submission" date="2022-04" db="EMBL/GenBank/DDBJ databases">
        <title>Identification of a novel bacterium isolated from mangrove sediments.</title>
        <authorList>
            <person name="Pan X."/>
        </authorList>
    </citation>
    <scope>NUCLEOTIDE SEQUENCE [LARGE SCALE GENOMIC DNA]</scope>
    <source>
        <strain evidence="8 9">B2638</strain>
    </source>
</reference>
<sequence>MALAATTLSPVAASAQQARSISMSERAQGDKVNPQLVAEYGGRYDGPQAAFVERVGKQVAVQSGLANAGDDFTVQLLNSSIENAFAIPGGYVYVTRQLLALMNNEDELAFVMGHEVGHVAARHSAGRRQTSAIGGLLAGIVGAVAGKSDFGQLLGAGAQQASKLYTLKFGRDQEYQADTLGVRYVIGAGYDPWGAPEVLAQLDASSKLQARTAGRQANATPTWLSTHPSNAKRVARARALAQQTQRDSPARAPQDAAFLRMLDGMRYDDDPAKGVIDGQTFRQPTLRIRFTAPQGYSISNTDDAVTVSGARGQAQLRMAAGISRLDAAVVEGFRKLGGQLSANQVRQTTINDRKAAVASLTATANRQRLDATVLAIQFPGAMYVWTMVTPPGDGAATFTPMIAGFTTMTAAEAGQVGGKHIRIHSVRQGETIDSLSKRMAYPDFQRERFVMLNGIDPNLELRPGMLVKLVERD</sequence>
<protein>
    <submittedName>
        <fullName evidence="8">M48 family metalloprotease</fullName>
        <ecNumber evidence="8">3.4.24.-</ecNumber>
    </submittedName>
</protein>
<keyword evidence="5" id="KW-0862">Zinc</keyword>
<gene>
    <name evidence="8" type="ORF">MTR66_20705</name>
</gene>
<keyword evidence="4 8" id="KW-0378">Hydrolase</keyword>
<dbReference type="Proteomes" id="UP001202281">
    <property type="component" value="Unassembled WGS sequence"/>
</dbReference>
<keyword evidence="9" id="KW-1185">Reference proteome</keyword>
<dbReference type="Pfam" id="PF01435">
    <property type="entry name" value="Peptidase_M48"/>
    <property type="match status" value="1"/>
</dbReference>
<comment type="caution">
    <text evidence="8">The sequence shown here is derived from an EMBL/GenBank/DDBJ whole genome shotgun (WGS) entry which is preliminary data.</text>
</comment>
<keyword evidence="3" id="KW-0479">Metal-binding</keyword>
<dbReference type="Gene3D" id="3.30.2010.10">
    <property type="entry name" value="Metalloproteases ('zincins'), catalytic domain"/>
    <property type="match status" value="1"/>
</dbReference>
<organism evidence="8 9">
    <name type="scientific">Novosphingobium beihaiensis</name>
    <dbReference type="NCBI Taxonomy" id="2930389"/>
    <lineage>
        <taxon>Bacteria</taxon>
        <taxon>Pseudomonadati</taxon>
        <taxon>Pseudomonadota</taxon>
        <taxon>Alphaproteobacteria</taxon>
        <taxon>Sphingomonadales</taxon>
        <taxon>Sphingomonadaceae</taxon>
        <taxon>Novosphingobium</taxon>
    </lineage>
</organism>
<accession>A0ABT0BVW1</accession>
<dbReference type="RefSeq" id="WP_243924555.1">
    <property type="nucleotide sequence ID" value="NZ_JALHLG010000075.1"/>
</dbReference>
<dbReference type="InterPro" id="IPR001915">
    <property type="entry name" value="Peptidase_M48"/>
</dbReference>
<dbReference type="PANTHER" id="PTHR22726:SF1">
    <property type="entry name" value="METALLOENDOPEPTIDASE OMA1, MITOCHONDRIAL"/>
    <property type="match status" value="1"/>
</dbReference>
<name>A0ABT0BVW1_9SPHN</name>
<comment type="cofactor">
    <cofactor evidence="1">
        <name>Zn(2+)</name>
        <dbReference type="ChEBI" id="CHEBI:29105"/>
    </cofactor>
</comment>
<dbReference type="EC" id="3.4.24.-" evidence="8"/>
<evidence type="ECO:0000313" key="9">
    <source>
        <dbReference type="Proteomes" id="UP001202281"/>
    </source>
</evidence>
<evidence type="ECO:0000256" key="5">
    <source>
        <dbReference type="ARBA" id="ARBA00022833"/>
    </source>
</evidence>
<keyword evidence="2" id="KW-0645">Protease</keyword>
<evidence type="ECO:0000256" key="6">
    <source>
        <dbReference type="ARBA" id="ARBA00023049"/>
    </source>
</evidence>
<evidence type="ECO:0000259" key="7">
    <source>
        <dbReference type="Pfam" id="PF01435"/>
    </source>
</evidence>
<keyword evidence="6 8" id="KW-0482">Metalloprotease</keyword>
<evidence type="ECO:0000256" key="3">
    <source>
        <dbReference type="ARBA" id="ARBA00022723"/>
    </source>
</evidence>
<evidence type="ECO:0000313" key="8">
    <source>
        <dbReference type="EMBL" id="MCJ2189215.1"/>
    </source>
</evidence>
<feature type="domain" description="Peptidase M48" evidence="7">
    <location>
        <begin position="50"/>
        <end position="239"/>
    </location>
</feature>
<dbReference type="EMBL" id="JALHLG010000075">
    <property type="protein sequence ID" value="MCJ2189215.1"/>
    <property type="molecule type" value="Genomic_DNA"/>
</dbReference>
<evidence type="ECO:0000256" key="4">
    <source>
        <dbReference type="ARBA" id="ARBA00022801"/>
    </source>
</evidence>
<dbReference type="PANTHER" id="PTHR22726">
    <property type="entry name" value="METALLOENDOPEPTIDASE OMA1"/>
    <property type="match status" value="1"/>
</dbReference>
<dbReference type="InterPro" id="IPR051156">
    <property type="entry name" value="Mito/Outer_Membr_Metalloprot"/>
</dbReference>